<reference evidence="1 2" key="1">
    <citation type="journal article" date="2021" name="Int. J. Syst. Evol. Microbiol.">
        <title>Clostridium zeae sp. nov., isolated from corn silage.</title>
        <authorList>
            <person name="Kobayashi H."/>
            <person name="Tanizawa Y."/>
            <person name="Yagura M."/>
            <person name="Sakamoto M."/>
            <person name="Ohkuma M."/>
            <person name="Tohno M."/>
        </authorList>
    </citation>
    <scope>NUCLEOTIDE SEQUENCE [LARGE SCALE GENOMIC DNA]</scope>
    <source>
        <strain evidence="1 2">CSC2</strain>
    </source>
</reference>
<keyword evidence="2" id="KW-1185">Reference proteome</keyword>
<evidence type="ECO:0000313" key="1">
    <source>
        <dbReference type="EMBL" id="GFZ31436.1"/>
    </source>
</evidence>
<evidence type="ECO:0000313" key="2">
    <source>
        <dbReference type="Proteomes" id="UP000663802"/>
    </source>
</evidence>
<sequence>MALEVFYGYTEINKIYSPARISSLRSEKADAQKKLTEKNRFSDFFIGILKQCIEIKWLFIRCFNELTQRINMILSYSMAKTVNSLRSNSTVF</sequence>
<proteinExistence type="predicted"/>
<evidence type="ECO:0008006" key="3">
    <source>
        <dbReference type="Google" id="ProtNLM"/>
    </source>
</evidence>
<comment type="caution">
    <text evidence="1">The sequence shown here is derived from an EMBL/GenBank/DDBJ whole genome shotgun (WGS) entry which is preliminary data.</text>
</comment>
<dbReference type="Proteomes" id="UP000663802">
    <property type="component" value="Unassembled WGS sequence"/>
</dbReference>
<accession>A0ABQ1E9M4</accession>
<gene>
    <name evidence="1" type="ORF">CSC2_19620</name>
</gene>
<organism evidence="1 2">
    <name type="scientific">Clostridium zeae</name>
    <dbReference type="NCBI Taxonomy" id="2759022"/>
    <lineage>
        <taxon>Bacteria</taxon>
        <taxon>Bacillati</taxon>
        <taxon>Bacillota</taxon>
        <taxon>Clostridia</taxon>
        <taxon>Eubacteriales</taxon>
        <taxon>Clostridiaceae</taxon>
        <taxon>Clostridium</taxon>
    </lineage>
</organism>
<name>A0ABQ1E9M4_9CLOT</name>
<protein>
    <recommendedName>
        <fullName evidence="3">Transposase DDE domain-containing protein</fullName>
    </recommendedName>
</protein>
<dbReference type="EMBL" id="BMBA01000002">
    <property type="protein sequence ID" value="GFZ31436.1"/>
    <property type="molecule type" value="Genomic_DNA"/>
</dbReference>